<evidence type="ECO:0000259" key="6">
    <source>
        <dbReference type="Pfam" id="PF04542"/>
    </source>
</evidence>
<dbReference type="Pfam" id="PF04545">
    <property type="entry name" value="Sigma70_r4"/>
    <property type="match status" value="1"/>
</dbReference>
<evidence type="ECO:0000259" key="7">
    <source>
        <dbReference type="Pfam" id="PF04545"/>
    </source>
</evidence>
<dbReference type="Gene3D" id="1.10.10.10">
    <property type="entry name" value="Winged helix-like DNA-binding domain superfamily/Winged helix DNA-binding domain"/>
    <property type="match status" value="1"/>
</dbReference>
<feature type="domain" description="RNA polymerase sigma-70 region 4" evidence="7">
    <location>
        <begin position="120"/>
        <end position="167"/>
    </location>
</feature>
<evidence type="ECO:0000256" key="5">
    <source>
        <dbReference type="ARBA" id="ARBA00023163"/>
    </source>
</evidence>
<evidence type="ECO:0000313" key="8">
    <source>
        <dbReference type="EMBL" id="BCR06068.1"/>
    </source>
</evidence>
<evidence type="ECO:0000256" key="3">
    <source>
        <dbReference type="ARBA" id="ARBA00023082"/>
    </source>
</evidence>
<dbReference type="InterPro" id="IPR014284">
    <property type="entry name" value="RNA_pol_sigma-70_dom"/>
</dbReference>
<keyword evidence="2" id="KW-0805">Transcription regulation</keyword>
<dbReference type="PANTHER" id="PTHR43133">
    <property type="entry name" value="RNA POLYMERASE ECF-TYPE SIGMA FACTO"/>
    <property type="match status" value="1"/>
</dbReference>
<gene>
    <name evidence="8" type="ORF">DESUT3_31370</name>
</gene>
<name>A0ABM8HZ70_9BACT</name>
<reference evidence="8 9" key="2">
    <citation type="journal article" date="2021" name="Int. J. Syst. Evol. Microbiol.">
        <title>Isolation and Polyphasic Characterization of Desulfuromonas versatilis sp. Nov., an Electrogenic Bacteria Capable of Versatile Metabolism Isolated from a Graphene Oxide-Reducing Enrichment Culture.</title>
        <authorList>
            <person name="Xie L."/>
            <person name="Yoshida N."/>
            <person name="Ishii S."/>
            <person name="Meng L."/>
        </authorList>
    </citation>
    <scope>NUCLEOTIDE SEQUENCE [LARGE SCALE GENOMIC DNA]</scope>
    <source>
        <strain evidence="8 9">NIT-T3</strain>
    </source>
</reference>
<feature type="domain" description="RNA polymerase sigma-70 region 2" evidence="6">
    <location>
        <begin position="21"/>
        <end position="85"/>
    </location>
</feature>
<dbReference type="SUPFAM" id="SSF88659">
    <property type="entry name" value="Sigma3 and sigma4 domains of RNA polymerase sigma factors"/>
    <property type="match status" value="1"/>
</dbReference>
<evidence type="ECO:0000313" key="9">
    <source>
        <dbReference type="Proteomes" id="UP001319827"/>
    </source>
</evidence>
<dbReference type="EMBL" id="AP024355">
    <property type="protein sequence ID" value="BCR06068.1"/>
    <property type="molecule type" value="Genomic_DNA"/>
</dbReference>
<dbReference type="SUPFAM" id="SSF88946">
    <property type="entry name" value="Sigma2 domain of RNA polymerase sigma factors"/>
    <property type="match status" value="1"/>
</dbReference>
<keyword evidence="9" id="KW-1185">Reference proteome</keyword>
<evidence type="ECO:0000256" key="2">
    <source>
        <dbReference type="ARBA" id="ARBA00023015"/>
    </source>
</evidence>
<keyword evidence="3" id="KW-0731">Sigma factor</keyword>
<evidence type="ECO:0000256" key="4">
    <source>
        <dbReference type="ARBA" id="ARBA00023125"/>
    </source>
</evidence>
<keyword evidence="5" id="KW-0804">Transcription</keyword>
<dbReference type="InterPro" id="IPR007627">
    <property type="entry name" value="RNA_pol_sigma70_r2"/>
</dbReference>
<proteinExistence type="inferred from homology"/>
<dbReference type="Pfam" id="PF04542">
    <property type="entry name" value="Sigma70_r2"/>
    <property type="match status" value="1"/>
</dbReference>
<reference evidence="8 9" key="1">
    <citation type="journal article" date="2016" name="C (Basel)">
        <title>Selective Growth of and Electricity Production by Marine Exoelectrogenic Bacteria in Self-Aggregated Hydrogel of Microbially Reduced Graphene Oxide.</title>
        <authorList>
            <person name="Yoshida N."/>
            <person name="Goto Y."/>
            <person name="Miyata Y."/>
        </authorList>
    </citation>
    <scope>NUCLEOTIDE SEQUENCE [LARGE SCALE GENOMIC DNA]</scope>
    <source>
        <strain evidence="8 9">NIT-T3</strain>
    </source>
</reference>
<dbReference type="InterPro" id="IPR039425">
    <property type="entry name" value="RNA_pol_sigma-70-like"/>
</dbReference>
<protein>
    <submittedName>
        <fullName evidence="8">RNA polymerase sigma factor</fullName>
    </submittedName>
</protein>
<accession>A0ABM8HZ70</accession>
<dbReference type="Gene3D" id="1.10.1740.10">
    <property type="match status" value="1"/>
</dbReference>
<keyword evidence="4" id="KW-0238">DNA-binding</keyword>
<dbReference type="NCBIfam" id="TIGR02937">
    <property type="entry name" value="sigma70-ECF"/>
    <property type="match status" value="1"/>
</dbReference>
<dbReference type="InterPro" id="IPR036388">
    <property type="entry name" value="WH-like_DNA-bd_sf"/>
</dbReference>
<dbReference type="Proteomes" id="UP001319827">
    <property type="component" value="Chromosome"/>
</dbReference>
<dbReference type="InterPro" id="IPR007630">
    <property type="entry name" value="RNA_pol_sigma70_r4"/>
</dbReference>
<dbReference type="InterPro" id="IPR013324">
    <property type="entry name" value="RNA_pol_sigma_r3/r4-like"/>
</dbReference>
<dbReference type="CDD" id="cd06171">
    <property type="entry name" value="Sigma70_r4"/>
    <property type="match status" value="1"/>
</dbReference>
<organism evidence="8 9">
    <name type="scientific">Desulfuromonas versatilis</name>
    <dbReference type="NCBI Taxonomy" id="2802975"/>
    <lineage>
        <taxon>Bacteria</taxon>
        <taxon>Pseudomonadati</taxon>
        <taxon>Thermodesulfobacteriota</taxon>
        <taxon>Desulfuromonadia</taxon>
        <taxon>Desulfuromonadales</taxon>
        <taxon>Desulfuromonadaceae</taxon>
        <taxon>Desulfuromonas</taxon>
    </lineage>
</organism>
<evidence type="ECO:0000256" key="1">
    <source>
        <dbReference type="ARBA" id="ARBA00010641"/>
    </source>
</evidence>
<sequence length="180" mass="20980">MSDEELMLAYSEGDMEAFEVLYARHKSRVFGFLLTRLKNRDDAEDVFQAVFSRLHRGRHRYRAEIPFLPWLFTIARNTLIDHVRKGETYARHITSSEQAVEAYAAPEAGTDPLRTTIAQLARLNESQRRALEMRFEEGLSFAEIAQRTQTSADNARQIISRAIRRLRGLMVNQERRHENN</sequence>
<comment type="similarity">
    <text evidence="1">Belongs to the sigma-70 factor family. ECF subfamily.</text>
</comment>
<dbReference type="PANTHER" id="PTHR43133:SF8">
    <property type="entry name" value="RNA POLYMERASE SIGMA FACTOR HI_1459-RELATED"/>
    <property type="match status" value="1"/>
</dbReference>
<dbReference type="InterPro" id="IPR013325">
    <property type="entry name" value="RNA_pol_sigma_r2"/>
</dbReference>